<protein>
    <recommendedName>
        <fullName evidence="11">Major facilitator superfamily (MFS) profile domain-containing protein</fullName>
    </recommendedName>
</protein>
<evidence type="ECO:0000256" key="5">
    <source>
        <dbReference type="ARBA" id="ARBA00022692"/>
    </source>
</evidence>
<name>A0A8T0GF72_CERPU</name>
<dbReference type="NCBIfam" id="TIGR00879">
    <property type="entry name" value="SP"/>
    <property type="match status" value="1"/>
</dbReference>
<feature type="transmembrane region" description="Helical" evidence="10">
    <location>
        <begin position="133"/>
        <end position="155"/>
    </location>
</feature>
<evidence type="ECO:0000256" key="2">
    <source>
        <dbReference type="ARBA" id="ARBA00010992"/>
    </source>
</evidence>
<keyword evidence="3 9" id="KW-0813">Transport</keyword>
<evidence type="ECO:0000259" key="11">
    <source>
        <dbReference type="PROSITE" id="PS50850"/>
    </source>
</evidence>
<feature type="domain" description="Major facilitator superfamily (MFS) profile" evidence="11">
    <location>
        <begin position="24"/>
        <end position="471"/>
    </location>
</feature>
<proteinExistence type="inferred from homology"/>
<dbReference type="Pfam" id="PF00083">
    <property type="entry name" value="Sugar_tr"/>
    <property type="match status" value="1"/>
</dbReference>
<evidence type="ECO:0000256" key="10">
    <source>
        <dbReference type="SAM" id="Phobius"/>
    </source>
</evidence>
<feature type="transmembrane region" description="Helical" evidence="10">
    <location>
        <begin position="420"/>
        <end position="440"/>
    </location>
</feature>
<feature type="transmembrane region" description="Helical" evidence="10">
    <location>
        <begin position="316"/>
        <end position="338"/>
    </location>
</feature>
<evidence type="ECO:0000313" key="13">
    <source>
        <dbReference type="Proteomes" id="UP000822688"/>
    </source>
</evidence>
<keyword evidence="7 10" id="KW-1133">Transmembrane helix</keyword>
<dbReference type="EMBL" id="CM026432">
    <property type="protein sequence ID" value="KAG0557187.1"/>
    <property type="molecule type" value="Genomic_DNA"/>
</dbReference>
<dbReference type="PROSITE" id="PS50850">
    <property type="entry name" value="MFS"/>
    <property type="match status" value="1"/>
</dbReference>
<feature type="transmembrane region" description="Helical" evidence="10">
    <location>
        <begin position="78"/>
        <end position="102"/>
    </location>
</feature>
<comment type="caution">
    <text evidence="12">The sequence shown here is derived from an EMBL/GenBank/DDBJ whole genome shotgun (WGS) entry which is preliminary data.</text>
</comment>
<feature type="transmembrane region" description="Helical" evidence="10">
    <location>
        <begin position="109"/>
        <end position="127"/>
    </location>
</feature>
<evidence type="ECO:0000256" key="9">
    <source>
        <dbReference type="RuleBase" id="RU003346"/>
    </source>
</evidence>
<keyword evidence="6" id="KW-0769">Symport</keyword>
<dbReference type="PRINTS" id="PR00171">
    <property type="entry name" value="SUGRTRNSPORT"/>
</dbReference>
<organism evidence="12 13">
    <name type="scientific">Ceratodon purpureus</name>
    <name type="common">Fire moss</name>
    <name type="synonym">Dicranum purpureum</name>
    <dbReference type="NCBI Taxonomy" id="3225"/>
    <lineage>
        <taxon>Eukaryota</taxon>
        <taxon>Viridiplantae</taxon>
        <taxon>Streptophyta</taxon>
        <taxon>Embryophyta</taxon>
        <taxon>Bryophyta</taxon>
        <taxon>Bryophytina</taxon>
        <taxon>Bryopsida</taxon>
        <taxon>Dicranidae</taxon>
        <taxon>Pseudoditrichales</taxon>
        <taxon>Ditrichaceae</taxon>
        <taxon>Ceratodon</taxon>
    </lineage>
</organism>
<evidence type="ECO:0000256" key="6">
    <source>
        <dbReference type="ARBA" id="ARBA00022847"/>
    </source>
</evidence>
<reference evidence="12 13" key="1">
    <citation type="submission" date="2020-06" db="EMBL/GenBank/DDBJ databases">
        <title>WGS assembly of Ceratodon purpureus strain R40.</title>
        <authorList>
            <person name="Carey S.B."/>
            <person name="Jenkins J."/>
            <person name="Shu S."/>
            <person name="Lovell J.T."/>
            <person name="Sreedasyam A."/>
            <person name="Maumus F."/>
            <person name="Tiley G.P."/>
            <person name="Fernandez-Pozo N."/>
            <person name="Barry K."/>
            <person name="Chen C."/>
            <person name="Wang M."/>
            <person name="Lipzen A."/>
            <person name="Daum C."/>
            <person name="Saski C.A."/>
            <person name="Payton A.C."/>
            <person name="Mcbreen J.C."/>
            <person name="Conrad R.E."/>
            <person name="Kollar L.M."/>
            <person name="Olsson S."/>
            <person name="Huttunen S."/>
            <person name="Landis J.B."/>
            <person name="Wickett N.J."/>
            <person name="Johnson M.G."/>
            <person name="Rensing S.A."/>
            <person name="Grimwood J."/>
            <person name="Schmutz J."/>
            <person name="Mcdaniel S.F."/>
        </authorList>
    </citation>
    <scope>NUCLEOTIDE SEQUENCE [LARGE SCALE GENOMIC DNA]</scope>
    <source>
        <strain evidence="12 13">R40</strain>
    </source>
</reference>
<dbReference type="PANTHER" id="PTHR23500">
    <property type="entry name" value="SOLUTE CARRIER FAMILY 2, FACILITATED GLUCOSE TRANSPORTER"/>
    <property type="match status" value="1"/>
</dbReference>
<dbReference type="InterPro" id="IPR036259">
    <property type="entry name" value="MFS_trans_sf"/>
</dbReference>
<feature type="transmembrane region" description="Helical" evidence="10">
    <location>
        <begin position="167"/>
        <end position="185"/>
    </location>
</feature>
<dbReference type="Gene3D" id="1.20.1250.20">
    <property type="entry name" value="MFS general substrate transporter like domains"/>
    <property type="match status" value="1"/>
</dbReference>
<comment type="subcellular location">
    <subcellularLocation>
        <location evidence="1">Membrane</location>
        <topology evidence="1">Multi-pass membrane protein</topology>
    </subcellularLocation>
</comment>
<feature type="transmembrane region" description="Helical" evidence="10">
    <location>
        <begin position="17"/>
        <end position="37"/>
    </location>
</feature>
<dbReference type="PROSITE" id="PS00217">
    <property type="entry name" value="SUGAR_TRANSPORT_2"/>
    <property type="match status" value="1"/>
</dbReference>
<feature type="transmembrane region" description="Helical" evidence="10">
    <location>
        <begin position="280"/>
        <end position="304"/>
    </location>
</feature>
<keyword evidence="5 10" id="KW-0812">Transmembrane</keyword>
<sequence length="499" mass="54924">MAGSMIHTSKGNYGGRFTLYVLFACIIGASGGLLFGYDIGISGGVTSMDEFLLEFFPSVYEHKHTARETDYCKYDSQILQFFSSSLYIAGLISGFASSYLASKYGRKRSMLFGGITFFIGGILNGAAQNIAMLIIGRILLGVGVGCATQTVPMYLSEMAPSQWRGGLNIAFQFLITLGIVIANMINYATSKMSKDGWRISLGLASVPAIIVILGGIFCPETPNSLIERNLKEEGKNILRKIRGVENINEEYEDIIEATNLANQVTNPYKTLFSKKYRPQLILSILIPLFQQLSGINVVMFYAPVLFNTIGFGADASLYSAVIVGVVNILSTIVSIVLVDKLGRRALFLEGGVQMIICQIFIAWILGTQFGGDMVLSKAYGTGVLVLVCFFVAGFAWSWGPLGWLVPSEILPMEVRSAGQAIVVSVNLLLTFIIGQVFLTILCSFKYGAFIFFGVWEIIATLFIYFFVPETKGVSIEKMVSIWEDHWFWKRMVRNSNGIL</sequence>
<dbReference type="InterPro" id="IPR045262">
    <property type="entry name" value="STP/PLT_plant"/>
</dbReference>
<dbReference type="InterPro" id="IPR003663">
    <property type="entry name" value="Sugar/inositol_transpt"/>
</dbReference>
<keyword evidence="13" id="KW-1185">Reference proteome</keyword>
<dbReference type="GO" id="GO:0015145">
    <property type="term" value="F:monosaccharide transmembrane transporter activity"/>
    <property type="evidence" value="ECO:0007669"/>
    <property type="project" value="InterPro"/>
</dbReference>
<dbReference type="PANTHER" id="PTHR23500:SF574">
    <property type="entry name" value="SUGAR TRANSPORT PROTEIN 1"/>
    <property type="match status" value="1"/>
</dbReference>
<comment type="similarity">
    <text evidence="2 9">Belongs to the major facilitator superfamily. Sugar transporter (TC 2.A.1.1) family.</text>
</comment>
<dbReference type="PROSITE" id="PS00216">
    <property type="entry name" value="SUGAR_TRANSPORT_1"/>
    <property type="match status" value="1"/>
</dbReference>
<dbReference type="AlphaFoldDB" id="A0A8T0GF72"/>
<evidence type="ECO:0000256" key="7">
    <source>
        <dbReference type="ARBA" id="ARBA00022989"/>
    </source>
</evidence>
<dbReference type="InterPro" id="IPR020846">
    <property type="entry name" value="MFS_dom"/>
</dbReference>
<dbReference type="FunFam" id="1.20.1250.20:FF:000002">
    <property type="entry name" value="Sugar transport protein 13"/>
    <property type="match status" value="1"/>
</dbReference>
<feature type="transmembrane region" description="Helical" evidence="10">
    <location>
        <begin position="345"/>
        <end position="366"/>
    </location>
</feature>
<feature type="transmembrane region" description="Helical" evidence="10">
    <location>
        <begin position="378"/>
        <end position="399"/>
    </location>
</feature>
<dbReference type="Proteomes" id="UP000822688">
    <property type="component" value="Chromosome 11"/>
</dbReference>
<accession>A0A8T0GF72</accession>
<evidence type="ECO:0000256" key="4">
    <source>
        <dbReference type="ARBA" id="ARBA00022597"/>
    </source>
</evidence>
<feature type="transmembrane region" description="Helical" evidence="10">
    <location>
        <begin position="446"/>
        <end position="467"/>
    </location>
</feature>
<keyword evidence="8 10" id="KW-0472">Membrane</keyword>
<dbReference type="InterPro" id="IPR005828">
    <property type="entry name" value="MFS_sugar_transport-like"/>
</dbReference>
<feature type="transmembrane region" description="Helical" evidence="10">
    <location>
        <begin position="197"/>
        <end position="218"/>
    </location>
</feature>
<evidence type="ECO:0000256" key="8">
    <source>
        <dbReference type="ARBA" id="ARBA00023136"/>
    </source>
</evidence>
<dbReference type="InterPro" id="IPR044778">
    <property type="entry name" value="MFS_STP/MST-like_plant"/>
</dbReference>
<dbReference type="GO" id="GO:0015293">
    <property type="term" value="F:symporter activity"/>
    <property type="evidence" value="ECO:0007669"/>
    <property type="project" value="UniProtKB-KW"/>
</dbReference>
<evidence type="ECO:0000256" key="1">
    <source>
        <dbReference type="ARBA" id="ARBA00004141"/>
    </source>
</evidence>
<dbReference type="GO" id="GO:0016020">
    <property type="term" value="C:membrane"/>
    <property type="evidence" value="ECO:0007669"/>
    <property type="project" value="UniProtKB-SubCell"/>
</dbReference>
<evidence type="ECO:0000256" key="3">
    <source>
        <dbReference type="ARBA" id="ARBA00022448"/>
    </source>
</evidence>
<dbReference type="InterPro" id="IPR005829">
    <property type="entry name" value="Sugar_transporter_CS"/>
</dbReference>
<keyword evidence="4" id="KW-0762">Sugar transport</keyword>
<gene>
    <name evidence="12" type="ORF">KC19_11G108500</name>
</gene>
<dbReference type="SUPFAM" id="SSF103473">
    <property type="entry name" value="MFS general substrate transporter"/>
    <property type="match status" value="1"/>
</dbReference>
<dbReference type="CDD" id="cd17361">
    <property type="entry name" value="MFS_STP"/>
    <property type="match status" value="1"/>
</dbReference>
<evidence type="ECO:0000313" key="12">
    <source>
        <dbReference type="EMBL" id="KAG0557187.1"/>
    </source>
</evidence>